<sequence>MCDASNLVLGVVLGQRVRTGKPAHVIAYASRIMDPAQTNYTTTEKELLTIEFNLEIRDKKGADNTVVDHLSRIKGKVDPVPIRDNFPNEKLLLIAQGVFRILRSSRSSIFAILHLEAATMDPPRRPEKYLNVDSIGLLFFKMHTNLSRLANSVKKLEWP</sequence>
<dbReference type="OrthoDB" id="10055717at2759"/>
<dbReference type="AlphaFoldDB" id="A0A371IAU0"/>
<reference evidence="2" key="1">
    <citation type="submission" date="2018-05" db="EMBL/GenBank/DDBJ databases">
        <title>Draft genome of Mucuna pruriens seed.</title>
        <authorList>
            <person name="Nnadi N.E."/>
            <person name="Vos R."/>
            <person name="Hasami M.H."/>
            <person name="Devisetty U.K."/>
            <person name="Aguiy J.C."/>
        </authorList>
    </citation>
    <scope>NUCLEOTIDE SEQUENCE [LARGE SCALE GENOMIC DNA]</scope>
    <source>
        <strain evidence="2">JCA_2017</strain>
    </source>
</reference>
<dbReference type="InterPro" id="IPR043502">
    <property type="entry name" value="DNA/RNA_pol_sf"/>
</dbReference>
<evidence type="ECO:0000313" key="2">
    <source>
        <dbReference type="EMBL" id="RDY12115.1"/>
    </source>
</evidence>
<dbReference type="PANTHER" id="PTHR34072">
    <property type="entry name" value="ENZYMATIC POLYPROTEIN-RELATED"/>
    <property type="match status" value="1"/>
</dbReference>
<evidence type="ECO:0000313" key="3">
    <source>
        <dbReference type="Proteomes" id="UP000257109"/>
    </source>
</evidence>
<feature type="non-terminal residue" evidence="2">
    <location>
        <position position="1"/>
    </location>
</feature>
<dbReference type="PANTHER" id="PTHR34072:SF57">
    <property type="entry name" value="RNA-DIRECTED DNA POLYMERASE"/>
    <property type="match status" value="1"/>
</dbReference>
<proteinExistence type="predicted"/>
<feature type="domain" description="Reverse transcriptase/retrotransposon-derived protein RNase H-like" evidence="1">
    <location>
        <begin position="1"/>
        <end position="53"/>
    </location>
</feature>
<organism evidence="2 3">
    <name type="scientific">Mucuna pruriens</name>
    <name type="common">Velvet bean</name>
    <name type="synonym">Dolichos pruriens</name>
    <dbReference type="NCBI Taxonomy" id="157652"/>
    <lineage>
        <taxon>Eukaryota</taxon>
        <taxon>Viridiplantae</taxon>
        <taxon>Streptophyta</taxon>
        <taxon>Embryophyta</taxon>
        <taxon>Tracheophyta</taxon>
        <taxon>Spermatophyta</taxon>
        <taxon>Magnoliopsida</taxon>
        <taxon>eudicotyledons</taxon>
        <taxon>Gunneridae</taxon>
        <taxon>Pentapetalae</taxon>
        <taxon>rosids</taxon>
        <taxon>fabids</taxon>
        <taxon>Fabales</taxon>
        <taxon>Fabaceae</taxon>
        <taxon>Papilionoideae</taxon>
        <taxon>50 kb inversion clade</taxon>
        <taxon>NPAAA clade</taxon>
        <taxon>indigoferoid/millettioid clade</taxon>
        <taxon>Phaseoleae</taxon>
        <taxon>Mucuna</taxon>
    </lineage>
</organism>
<name>A0A371IAU0_MUCPR</name>
<accession>A0A371IAU0</accession>
<dbReference type="SUPFAM" id="SSF56672">
    <property type="entry name" value="DNA/RNA polymerases"/>
    <property type="match status" value="1"/>
</dbReference>
<dbReference type="InterPro" id="IPR041577">
    <property type="entry name" value="RT_RNaseH_2"/>
</dbReference>
<dbReference type="Pfam" id="PF17919">
    <property type="entry name" value="RT_RNaseH_2"/>
    <property type="match status" value="1"/>
</dbReference>
<comment type="caution">
    <text evidence="2">The sequence shown here is derived from an EMBL/GenBank/DDBJ whole genome shotgun (WGS) entry which is preliminary data.</text>
</comment>
<dbReference type="EMBL" id="QJKJ01000528">
    <property type="protein sequence ID" value="RDY12115.1"/>
    <property type="molecule type" value="Genomic_DNA"/>
</dbReference>
<keyword evidence="3" id="KW-1185">Reference proteome</keyword>
<gene>
    <name evidence="2" type="ORF">CR513_03141</name>
</gene>
<evidence type="ECO:0000259" key="1">
    <source>
        <dbReference type="Pfam" id="PF17919"/>
    </source>
</evidence>
<dbReference type="Proteomes" id="UP000257109">
    <property type="component" value="Unassembled WGS sequence"/>
</dbReference>
<protein>
    <recommendedName>
        <fullName evidence="1">Reverse transcriptase/retrotransposon-derived protein RNase H-like domain-containing protein</fullName>
    </recommendedName>
</protein>